<name>A0A562J4J7_9BACI</name>
<dbReference type="OrthoDB" id="9811097at2"/>
<accession>A0A562J4J7</accession>
<evidence type="ECO:0000313" key="2">
    <source>
        <dbReference type="EMBL" id="TWH78098.1"/>
    </source>
</evidence>
<feature type="domain" description="Recombinase" evidence="1">
    <location>
        <begin position="5"/>
        <end position="120"/>
    </location>
</feature>
<dbReference type="RefSeq" id="WP_144546629.1">
    <property type="nucleotide sequence ID" value="NZ_CBCSDC010000038.1"/>
</dbReference>
<dbReference type="EMBL" id="VLKI01000033">
    <property type="protein sequence ID" value="TWH78098.1"/>
    <property type="molecule type" value="Genomic_DNA"/>
</dbReference>
<proteinExistence type="predicted"/>
<dbReference type="GO" id="GO:0000150">
    <property type="term" value="F:DNA strand exchange activity"/>
    <property type="evidence" value="ECO:0007669"/>
    <property type="project" value="InterPro"/>
</dbReference>
<protein>
    <submittedName>
        <fullName evidence="2">Recombinase</fullName>
    </submittedName>
</protein>
<keyword evidence="3" id="KW-1185">Reference proteome</keyword>
<evidence type="ECO:0000259" key="1">
    <source>
        <dbReference type="PROSITE" id="PS51737"/>
    </source>
</evidence>
<dbReference type="Gene3D" id="3.90.1750.20">
    <property type="entry name" value="Putative Large Serine Recombinase, Chain B, Domain 2"/>
    <property type="match status" value="1"/>
</dbReference>
<dbReference type="GO" id="GO:0003677">
    <property type="term" value="F:DNA binding"/>
    <property type="evidence" value="ECO:0007669"/>
    <property type="project" value="InterPro"/>
</dbReference>
<dbReference type="InterPro" id="IPR011109">
    <property type="entry name" value="DNA_bind_recombinase_dom"/>
</dbReference>
<sequence length="156" mass="18761">MIKPPFGYTIEYHPILRKRWYWIKKDEADALIEVFGSLVYGGNTLQNLANQLNKEGFLTTRGKPFTSQSVRTMIKEPFYINLIRRRRNGKTTYEYEEYETFINIGHWLRAQIMINNIDVFNEPNILKHLQDVTYDQEAINYKLEFGFDYYEHELFT</sequence>
<dbReference type="GeneID" id="65406513"/>
<reference evidence="2 3" key="1">
    <citation type="journal article" date="2015" name="Stand. Genomic Sci.">
        <title>Genomic Encyclopedia of Bacterial and Archaeal Type Strains, Phase III: the genomes of soil and plant-associated and newly described type strains.</title>
        <authorList>
            <person name="Whitman W.B."/>
            <person name="Woyke T."/>
            <person name="Klenk H.P."/>
            <person name="Zhou Y."/>
            <person name="Lilburn T.G."/>
            <person name="Beck B.J."/>
            <person name="De Vos P."/>
            <person name="Vandamme P."/>
            <person name="Eisen J.A."/>
            <person name="Garrity G."/>
            <person name="Hugenholtz P."/>
            <person name="Kyrpides N.C."/>
        </authorList>
    </citation>
    <scope>NUCLEOTIDE SEQUENCE [LARGE SCALE GENOMIC DNA]</scope>
    <source>
        <strain evidence="2 3">CGMCC 1.10115</strain>
    </source>
</reference>
<organism evidence="2 3">
    <name type="scientific">Cytobacillus oceanisediminis</name>
    <dbReference type="NCBI Taxonomy" id="665099"/>
    <lineage>
        <taxon>Bacteria</taxon>
        <taxon>Bacillati</taxon>
        <taxon>Bacillota</taxon>
        <taxon>Bacilli</taxon>
        <taxon>Bacillales</taxon>
        <taxon>Bacillaceae</taxon>
        <taxon>Cytobacillus</taxon>
    </lineage>
</organism>
<dbReference type="AlphaFoldDB" id="A0A562J4J7"/>
<dbReference type="Proteomes" id="UP000318667">
    <property type="component" value="Unassembled WGS sequence"/>
</dbReference>
<comment type="caution">
    <text evidence="2">The sequence shown here is derived from an EMBL/GenBank/DDBJ whole genome shotgun (WGS) entry which is preliminary data.</text>
</comment>
<gene>
    <name evidence="2" type="ORF">IQ19_05452</name>
</gene>
<dbReference type="PROSITE" id="PS51737">
    <property type="entry name" value="RECOMBINASE_DNA_BIND"/>
    <property type="match status" value="1"/>
</dbReference>
<dbReference type="InterPro" id="IPR038109">
    <property type="entry name" value="DNA_bind_recomb_sf"/>
</dbReference>
<dbReference type="Pfam" id="PF07508">
    <property type="entry name" value="Recombinase"/>
    <property type="match status" value="1"/>
</dbReference>
<evidence type="ECO:0000313" key="3">
    <source>
        <dbReference type="Proteomes" id="UP000318667"/>
    </source>
</evidence>